<name>A0ACC5M8S4_9PSED</name>
<dbReference type="Proteomes" id="UP000589818">
    <property type="component" value="Unassembled WGS sequence"/>
</dbReference>
<gene>
    <name evidence="1" type="ORF">FHR69_000836</name>
</gene>
<proteinExistence type="predicted"/>
<organism evidence="1 2">
    <name type="scientific">Pseudomonas umsongensis</name>
    <dbReference type="NCBI Taxonomy" id="198618"/>
    <lineage>
        <taxon>Bacteria</taxon>
        <taxon>Pseudomonadati</taxon>
        <taxon>Pseudomonadota</taxon>
        <taxon>Gammaproteobacteria</taxon>
        <taxon>Pseudomonadales</taxon>
        <taxon>Pseudomonadaceae</taxon>
        <taxon>Pseudomonas</taxon>
    </lineage>
</organism>
<accession>A0ACC5M8S4</accession>
<comment type="caution">
    <text evidence="1">The sequence shown here is derived from an EMBL/GenBank/DDBJ whole genome shotgun (WGS) entry which is preliminary data.</text>
</comment>
<reference evidence="1" key="1">
    <citation type="submission" date="2020-08" db="EMBL/GenBank/DDBJ databases">
        <title>Plant associated metagenomes--Microbial community diversity and host control of community assembly across model and emerging plant ecological genomics systems.</title>
        <authorList>
            <person name="Dangl J."/>
        </authorList>
    </citation>
    <scope>NUCLEOTIDE SEQUENCE</scope>
    <source>
        <strain evidence="1">KD5</strain>
    </source>
</reference>
<dbReference type="EMBL" id="JACHVR010000001">
    <property type="protein sequence ID" value="MBB2884970.1"/>
    <property type="molecule type" value="Genomic_DNA"/>
</dbReference>
<sequence>MLVEYDNEKVAIVSPEWGFWNAFAQLIDRHRAGTTDWVLEILVIDVIKLGKQWFCFFRTRA</sequence>
<evidence type="ECO:0000313" key="1">
    <source>
        <dbReference type="EMBL" id="MBB2884970.1"/>
    </source>
</evidence>
<protein>
    <submittedName>
        <fullName evidence="1">Uncharacterized protein</fullName>
    </submittedName>
</protein>
<evidence type="ECO:0000313" key="2">
    <source>
        <dbReference type="Proteomes" id="UP000589818"/>
    </source>
</evidence>
<keyword evidence="2" id="KW-1185">Reference proteome</keyword>